<organism evidence="2 3">
    <name type="scientific">Clostridium sardiniense</name>
    <name type="common">Clostridium absonum</name>
    <dbReference type="NCBI Taxonomy" id="29369"/>
    <lineage>
        <taxon>Bacteria</taxon>
        <taxon>Bacillati</taxon>
        <taxon>Bacillota</taxon>
        <taxon>Clostridia</taxon>
        <taxon>Eubacteriales</taxon>
        <taxon>Clostridiaceae</taxon>
        <taxon>Clostridium</taxon>
    </lineage>
</organism>
<dbReference type="Gene3D" id="1.20.1260.10">
    <property type="match status" value="1"/>
</dbReference>
<dbReference type="InterPro" id="IPR019052">
    <property type="entry name" value="DUF2383"/>
</dbReference>
<keyword evidence="3" id="KW-1185">Reference proteome</keyword>
<reference evidence="2 3" key="1">
    <citation type="journal article" date="2021" name="Cell Host Microbe">
        <title>in vivo commensal control of Clostridioides difficile virulence.</title>
        <authorList>
            <person name="Girinathan B.P."/>
            <person name="Dibenedetto N."/>
            <person name="Worley J.N."/>
            <person name="Peltier J."/>
            <person name="Arrieta-Ortiz M.L."/>
            <person name="Rupa Christinal Immanuel S."/>
            <person name="Lavin R."/>
            <person name="Delaney M.L."/>
            <person name="Cummins C."/>
            <person name="Hoffmann M."/>
            <person name="Luo Y."/>
            <person name="Gonzalez-Escalona N."/>
            <person name="Allard M."/>
            <person name="Onderdonk A.B."/>
            <person name="Gerber G.K."/>
            <person name="Sonenshein A.L."/>
            <person name="Baliga N."/>
            <person name="Dupuy B."/>
            <person name="Bry L."/>
        </authorList>
    </citation>
    <scope>NUCLEOTIDE SEQUENCE [LARGE SCALE GENOMIC DNA]</scope>
    <source>
        <strain evidence="2 3">DSM 599</strain>
    </source>
</reference>
<dbReference type="Pfam" id="PF09537">
    <property type="entry name" value="DUF2383"/>
    <property type="match status" value="1"/>
</dbReference>
<evidence type="ECO:0000313" key="2">
    <source>
        <dbReference type="EMBL" id="MBY0756916.1"/>
    </source>
</evidence>
<name>A0ABS7L1I0_CLOSR</name>
<protein>
    <submittedName>
        <fullName evidence="2">DUF2383 domain-containing protein</fullName>
    </submittedName>
</protein>
<proteinExistence type="predicted"/>
<feature type="domain" description="DUF2383" evidence="1">
    <location>
        <begin position="6"/>
        <end position="99"/>
    </location>
</feature>
<gene>
    <name evidence="2" type="ORF">K5V21_15835</name>
</gene>
<evidence type="ECO:0000259" key="1">
    <source>
        <dbReference type="Pfam" id="PF09537"/>
    </source>
</evidence>
<evidence type="ECO:0000313" key="3">
    <source>
        <dbReference type="Proteomes" id="UP001299068"/>
    </source>
</evidence>
<dbReference type="RefSeq" id="WP_204593593.1">
    <property type="nucleotide sequence ID" value="NZ_JAFBDA010000002.1"/>
</dbReference>
<dbReference type="InterPro" id="IPR012347">
    <property type="entry name" value="Ferritin-like"/>
</dbReference>
<accession>A0ABS7L1I0</accession>
<sequence>MESSKVKELNSQLEGVIMGEKEFIKLIEKAKDEKLVDLLNNNMDSIKSHKEVLVNEINSLDEEATRDEGTLGKVIEFFSGFTNMTIDTDKKVAKAALKGIEMGYTSINDLMIKDIELSEDLSSRLIDISKSYSKGINSIQKYLFE</sequence>
<dbReference type="EMBL" id="JAIKTU010000014">
    <property type="protein sequence ID" value="MBY0756916.1"/>
    <property type="molecule type" value="Genomic_DNA"/>
</dbReference>
<dbReference type="Proteomes" id="UP001299068">
    <property type="component" value="Unassembled WGS sequence"/>
</dbReference>
<comment type="caution">
    <text evidence="2">The sequence shown here is derived from an EMBL/GenBank/DDBJ whole genome shotgun (WGS) entry which is preliminary data.</text>
</comment>